<evidence type="ECO:0000256" key="1">
    <source>
        <dbReference type="SAM" id="Phobius"/>
    </source>
</evidence>
<feature type="transmembrane region" description="Helical" evidence="1">
    <location>
        <begin position="51"/>
        <end position="69"/>
    </location>
</feature>
<protein>
    <recommendedName>
        <fullName evidence="4">VanZ family protein</fullName>
    </recommendedName>
</protein>
<keyword evidence="1" id="KW-1133">Transmembrane helix</keyword>
<reference evidence="3" key="1">
    <citation type="journal article" date="2019" name="Int. J. Syst. Evol. Microbiol.">
        <title>The Global Catalogue of Microorganisms (GCM) 10K type strain sequencing project: providing services to taxonomists for standard genome sequencing and annotation.</title>
        <authorList>
            <consortium name="The Broad Institute Genomics Platform"/>
            <consortium name="The Broad Institute Genome Sequencing Center for Infectious Disease"/>
            <person name="Wu L."/>
            <person name="Ma J."/>
        </authorList>
    </citation>
    <scope>NUCLEOTIDE SEQUENCE [LARGE SCALE GENOMIC DNA]</scope>
    <source>
        <strain evidence="3">JCM 17738</strain>
    </source>
</reference>
<name>A0ABP8K728_9MICO</name>
<gene>
    <name evidence="2" type="ORF">GCM10023153_29180</name>
</gene>
<keyword evidence="3" id="KW-1185">Reference proteome</keyword>
<evidence type="ECO:0000313" key="2">
    <source>
        <dbReference type="EMBL" id="GAA4401072.1"/>
    </source>
</evidence>
<sequence length="128" mass="13035">MTDAGAASGRSGRGMLLMLLALAVAAQFVVLYAPAQPGGLPVFPHADKVVHVLVFLVPTALALVAGLPARVVVPVFAAHAVVSEVVQGALLPMRAGDPFDVLADLSGVVLGVVVWRAVTGRRTSAPSH</sequence>
<dbReference type="PANTHER" id="PTHR28008:SF1">
    <property type="entry name" value="DOMAIN PROTEIN, PUTATIVE (AFU_ORTHOLOGUE AFUA_3G10980)-RELATED"/>
    <property type="match status" value="1"/>
</dbReference>
<proteinExistence type="predicted"/>
<organism evidence="2 3">
    <name type="scientific">Ornithinibacter aureus</name>
    <dbReference type="NCBI Taxonomy" id="622664"/>
    <lineage>
        <taxon>Bacteria</taxon>
        <taxon>Bacillati</taxon>
        <taxon>Actinomycetota</taxon>
        <taxon>Actinomycetes</taxon>
        <taxon>Micrococcales</taxon>
        <taxon>Intrasporangiaceae</taxon>
        <taxon>Ornithinibacter</taxon>
    </lineage>
</organism>
<dbReference type="RefSeq" id="WP_159904048.1">
    <property type="nucleotide sequence ID" value="NZ_BAABFX010000040.1"/>
</dbReference>
<accession>A0ABP8K728</accession>
<comment type="caution">
    <text evidence="2">The sequence shown here is derived from an EMBL/GenBank/DDBJ whole genome shotgun (WGS) entry which is preliminary data.</text>
</comment>
<keyword evidence="1" id="KW-0472">Membrane</keyword>
<dbReference type="Proteomes" id="UP001500390">
    <property type="component" value="Unassembled WGS sequence"/>
</dbReference>
<dbReference type="EMBL" id="BAABFX010000040">
    <property type="protein sequence ID" value="GAA4401072.1"/>
    <property type="molecule type" value="Genomic_DNA"/>
</dbReference>
<dbReference type="PANTHER" id="PTHR28008">
    <property type="entry name" value="DOMAIN PROTEIN, PUTATIVE (AFU_ORTHOLOGUE AFUA_3G10980)-RELATED"/>
    <property type="match status" value="1"/>
</dbReference>
<evidence type="ECO:0000313" key="3">
    <source>
        <dbReference type="Proteomes" id="UP001500390"/>
    </source>
</evidence>
<keyword evidence="1" id="KW-0812">Transmembrane</keyword>
<evidence type="ECO:0008006" key="4">
    <source>
        <dbReference type="Google" id="ProtNLM"/>
    </source>
</evidence>